<dbReference type="SUPFAM" id="SSF117856">
    <property type="entry name" value="AF0104/ALDC/Ptd012-like"/>
    <property type="match status" value="1"/>
</dbReference>
<dbReference type="InterPro" id="IPR005175">
    <property type="entry name" value="PPC_dom"/>
</dbReference>
<dbReference type="STRING" id="572544.Ilyop_0746"/>
<dbReference type="Pfam" id="PF03479">
    <property type="entry name" value="PCC"/>
    <property type="match status" value="1"/>
</dbReference>
<keyword evidence="3" id="KW-1185">Reference proteome</keyword>
<dbReference type="PANTHER" id="PTHR34988:SF1">
    <property type="entry name" value="DNA-BINDING PROTEIN"/>
    <property type="match status" value="1"/>
</dbReference>
<dbReference type="EMBL" id="CP002281">
    <property type="protein sequence ID" value="ADO82532.1"/>
    <property type="molecule type" value="Genomic_DNA"/>
</dbReference>
<dbReference type="OrthoDB" id="552202at2"/>
<evidence type="ECO:0000313" key="3">
    <source>
        <dbReference type="Proteomes" id="UP000006875"/>
    </source>
</evidence>
<gene>
    <name evidence="2" type="ordered locus">Ilyop_0746</name>
</gene>
<dbReference type="HOGENOM" id="CLU_114051_3_1_0"/>
<evidence type="ECO:0000259" key="1">
    <source>
        <dbReference type="PROSITE" id="PS51742"/>
    </source>
</evidence>
<evidence type="ECO:0000313" key="2">
    <source>
        <dbReference type="EMBL" id="ADO82532.1"/>
    </source>
</evidence>
<dbReference type="CDD" id="cd11378">
    <property type="entry name" value="DUF296"/>
    <property type="match status" value="1"/>
</dbReference>
<reference evidence="2 3" key="1">
    <citation type="journal article" date="2010" name="Stand. Genomic Sci.">
        <title>Complete genome sequence of Ilyobacter polytropus type strain (CuHbu1).</title>
        <authorList>
            <person name="Sikorski J."/>
            <person name="Chertkov O."/>
            <person name="Lapidus A."/>
            <person name="Nolan M."/>
            <person name="Lucas S."/>
            <person name="Del Rio T.G."/>
            <person name="Tice H."/>
            <person name="Cheng J.F."/>
            <person name="Tapia R."/>
            <person name="Han C."/>
            <person name="Goodwin L."/>
            <person name="Pitluck S."/>
            <person name="Liolios K."/>
            <person name="Ivanova N."/>
            <person name="Mavromatis K."/>
            <person name="Mikhailova N."/>
            <person name="Pati A."/>
            <person name="Chen A."/>
            <person name="Palaniappan K."/>
            <person name="Land M."/>
            <person name="Hauser L."/>
            <person name="Chang Y.J."/>
            <person name="Jeffries C.D."/>
            <person name="Brambilla E."/>
            <person name="Yasawong M."/>
            <person name="Rohde M."/>
            <person name="Pukall R."/>
            <person name="Spring S."/>
            <person name="Goker M."/>
            <person name="Woyke T."/>
            <person name="Bristow J."/>
            <person name="Eisen J.A."/>
            <person name="Markowitz V."/>
            <person name="Hugenholtz P."/>
            <person name="Kyrpides N.C."/>
            <person name="Klenk H.P."/>
        </authorList>
    </citation>
    <scope>NUCLEOTIDE SEQUENCE [LARGE SCALE GENOMIC DNA]</scope>
    <source>
        <strain evidence="3">ATCC 51220 / DSM 2926 / LMG 16218 / CuHBu1</strain>
    </source>
</reference>
<dbReference type="eggNOG" id="COG1661">
    <property type="taxonomic scope" value="Bacteria"/>
</dbReference>
<organism evidence="2 3">
    <name type="scientific">Ilyobacter polytropus (strain ATCC 51220 / DSM 2926 / LMG 16218 / CuHBu1)</name>
    <dbReference type="NCBI Taxonomy" id="572544"/>
    <lineage>
        <taxon>Bacteria</taxon>
        <taxon>Fusobacteriati</taxon>
        <taxon>Fusobacteriota</taxon>
        <taxon>Fusobacteriia</taxon>
        <taxon>Fusobacteriales</taxon>
        <taxon>Fusobacteriaceae</taxon>
        <taxon>Ilyobacter</taxon>
    </lineage>
</organism>
<sequence>MISIGEVESIKIHCVRLNKGDDIKNFITNYLAEKSIQAGVVLSSVGCVINGRIRLADGKSIRELEERLEIISINGTLSPDGNHLHISYSDVKGNVFGGHLVEGNIINTTCELVIGEFSQYSFKRNFDKKTGYKEIEITKGE</sequence>
<dbReference type="Proteomes" id="UP000006875">
    <property type="component" value="Chromosome"/>
</dbReference>
<dbReference type="PANTHER" id="PTHR34988">
    <property type="entry name" value="PROTEIN, PUTATIVE-RELATED"/>
    <property type="match status" value="1"/>
</dbReference>
<protein>
    <recommendedName>
        <fullName evidence="1">PPC domain-containing protein</fullName>
    </recommendedName>
</protein>
<proteinExistence type="predicted"/>
<name>E3H713_ILYPC</name>
<feature type="domain" description="PPC" evidence="1">
    <location>
        <begin position="7"/>
        <end position="138"/>
    </location>
</feature>
<accession>E3H713</accession>
<dbReference type="KEGG" id="ipo:Ilyop_0746"/>
<dbReference type="Gene3D" id="3.30.1330.80">
    <property type="entry name" value="Hypothetical protein, similar to alpha- acetolactate decarboxylase, domain 2"/>
    <property type="match status" value="1"/>
</dbReference>
<dbReference type="PROSITE" id="PS51742">
    <property type="entry name" value="PPC"/>
    <property type="match status" value="1"/>
</dbReference>
<dbReference type="AlphaFoldDB" id="E3H713"/>